<comment type="subcellular location">
    <subcellularLocation>
        <location evidence="1">Nucleus</location>
    </subcellularLocation>
</comment>
<dbReference type="InterPro" id="IPR045347">
    <property type="entry name" value="HIND"/>
</dbReference>
<name>A0AAV8UES5_9RHOD</name>
<dbReference type="GO" id="GO:0000481">
    <property type="term" value="P:maturation of 5S rRNA"/>
    <property type="evidence" value="ECO:0007669"/>
    <property type="project" value="TreeGrafter"/>
</dbReference>
<feature type="compositionally biased region" description="Basic and acidic residues" evidence="6">
    <location>
        <begin position="256"/>
        <end position="269"/>
    </location>
</feature>
<feature type="region of interest" description="Disordered" evidence="6">
    <location>
        <begin position="1"/>
        <end position="59"/>
    </location>
</feature>
<gene>
    <name evidence="7" type="ORF">NDN08_000248</name>
</gene>
<dbReference type="GO" id="GO:0046540">
    <property type="term" value="C:U4/U6 x U5 tri-snRNP complex"/>
    <property type="evidence" value="ECO:0007669"/>
    <property type="project" value="InterPro"/>
</dbReference>
<keyword evidence="3" id="KW-0507">mRNA processing</keyword>
<proteinExistence type="inferred from homology"/>
<evidence type="ECO:0000256" key="5">
    <source>
        <dbReference type="ARBA" id="ARBA00023242"/>
    </source>
</evidence>
<protein>
    <recommendedName>
        <fullName evidence="9">SART-1 family protein</fullName>
    </recommendedName>
</protein>
<keyword evidence="5" id="KW-0539">Nucleus</keyword>
<feature type="compositionally biased region" description="Basic residues" evidence="6">
    <location>
        <begin position="283"/>
        <end position="299"/>
    </location>
</feature>
<dbReference type="Pfam" id="PF19252">
    <property type="entry name" value="HIND"/>
    <property type="match status" value="1"/>
</dbReference>
<comment type="similarity">
    <text evidence="2">Belongs to the SNU66/SART1 family.</text>
</comment>
<feature type="region of interest" description="Disordered" evidence="6">
    <location>
        <begin position="194"/>
        <end position="217"/>
    </location>
</feature>
<reference evidence="7 8" key="1">
    <citation type="journal article" date="2023" name="Nat. Commun.">
        <title>Origin of minicircular mitochondrial genomes in red algae.</title>
        <authorList>
            <person name="Lee Y."/>
            <person name="Cho C.H."/>
            <person name="Lee Y.M."/>
            <person name="Park S.I."/>
            <person name="Yang J.H."/>
            <person name="West J.A."/>
            <person name="Bhattacharya D."/>
            <person name="Yoon H.S."/>
        </authorList>
    </citation>
    <scope>NUCLEOTIDE SEQUENCE [LARGE SCALE GENOMIC DNA]</scope>
    <source>
        <strain evidence="7 8">CCMP1338</strain>
        <tissue evidence="7">Whole cell</tissue>
    </source>
</reference>
<feature type="compositionally biased region" description="Acidic residues" evidence="6">
    <location>
        <begin position="456"/>
        <end position="466"/>
    </location>
</feature>
<feature type="compositionally biased region" description="Polar residues" evidence="6">
    <location>
        <begin position="616"/>
        <end position="629"/>
    </location>
</feature>
<feature type="compositionally biased region" description="Basic and acidic residues" evidence="6">
    <location>
        <begin position="36"/>
        <end position="59"/>
    </location>
</feature>
<feature type="region of interest" description="Disordered" evidence="6">
    <location>
        <begin position="256"/>
        <end position="330"/>
    </location>
</feature>
<dbReference type="AlphaFoldDB" id="A0AAV8UES5"/>
<evidence type="ECO:0000256" key="4">
    <source>
        <dbReference type="ARBA" id="ARBA00023187"/>
    </source>
</evidence>
<feature type="compositionally biased region" description="Basic and acidic residues" evidence="6">
    <location>
        <begin position="194"/>
        <end position="204"/>
    </location>
</feature>
<evidence type="ECO:0000256" key="3">
    <source>
        <dbReference type="ARBA" id="ARBA00022664"/>
    </source>
</evidence>
<dbReference type="Proteomes" id="UP001157974">
    <property type="component" value="Unassembled WGS sequence"/>
</dbReference>
<dbReference type="Pfam" id="PF03343">
    <property type="entry name" value="SART-1"/>
    <property type="match status" value="2"/>
</dbReference>
<feature type="region of interest" description="Disordered" evidence="6">
    <location>
        <begin position="111"/>
        <end position="137"/>
    </location>
</feature>
<feature type="compositionally biased region" description="Basic and acidic residues" evidence="6">
    <location>
        <begin position="319"/>
        <end position="330"/>
    </location>
</feature>
<evidence type="ECO:0000256" key="1">
    <source>
        <dbReference type="ARBA" id="ARBA00004123"/>
    </source>
</evidence>
<keyword evidence="4" id="KW-0508">mRNA splicing</keyword>
<organism evidence="7 8">
    <name type="scientific">Rhodosorus marinus</name>
    <dbReference type="NCBI Taxonomy" id="101924"/>
    <lineage>
        <taxon>Eukaryota</taxon>
        <taxon>Rhodophyta</taxon>
        <taxon>Stylonematophyceae</taxon>
        <taxon>Stylonematales</taxon>
        <taxon>Stylonemataceae</taxon>
        <taxon>Rhodosorus</taxon>
    </lineage>
</organism>
<keyword evidence="8" id="KW-1185">Reference proteome</keyword>
<evidence type="ECO:0000313" key="8">
    <source>
        <dbReference type="Proteomes" id="UP001157974"/>
    </source>
</evidence>
<feature type="region of interest" description="Disordered" evidence="6">
    <location>
        <begin position="416"/>
        <end position="485"/>
    </location>
</feature>
<comment type="caution">
    <text evidence="7">The sequence shown here is derived from an EMBL/GenBank/DDBJ whole genome shotgun (WGS) entry which is preliminary data.</text>
</comment>
<feature type="compositionally biased region" description="Acidic residues" evidence="6">
    <location>
        <begin position="422"/>
        <end position="432"/>
    </location>
</feature>
<feature type="compositionally biased region" description="Acidic residues" evidence="6">
    <location>
        <begin position="303"/>
        <end position="312"/>
    </location>
</feature>
<evidence type="ECO:0000313" key="7">
    <source>
        <dbReference type="EMBL" id="KAJ8900951.1"/>
    </source>
</evidence>
<feature type="compositionally biased region" description="Basic and acidic residues" evidence="6">
    <location>
        <begin position="111"/>
        <end position="123"/>
    </location>
</feature>
<dbReference type="EMBL" id="JAMWBK010000013">
    <property type="protein sequence ID" value="KAJ8900951.1"/>
    <property type="molecule type" value="Genomic_DNA"/>
</dbReference>
<evidence type="ECO:0008006" key="9">
    <source>
        <dbReference type="Google" id="ProtNLM"/>
    </source>
</evidence>
<dbReference type="InterPro" id="IPR005011">
    <property type="entry name" value="SNU66/SART1"/>
</dbReference>
<dbReference type="PANTHER" id="PTHR14152:SF5">
    <property type="entry name" value="U4_U6.U5 TRI-SNRNP-ASSOCIATED PROTEIN 1"/>
    <property type="match status" value="1"/>
</dbReference>
<dbReference type="PANTHER" id="PTHR14152">
    <property type="entry name" value="SQUAMOUS CELL CARCINOMA ANTIGEN RECOGNISED BY CYTOTOXIC T LYMPHOCYTES"/>
    <property type="match status" value="1"/>
</dbReference>
<dbReference type="GO" id="GO:0045292">
    <property type="term" value="P:mRNA cis splicing, via spliceosome"/>
    <property type="evidence" value="ECO:0007669"/>
    <property type="project" value="TreeGrafter"/>
</dbReference>
<evidence type="ECO:0000256" key="6">
    <source>
        <dbReference type="SAM" id="MobiDB-lite"/>
    </source>
</evidence>
<evidence type="ECO:0000256" key="2">
    <source>
        <dbReference type="ARBA" id="ARBA00006076"/>
    </source>
</evidence>
<accession>A0AAV8UES5</accession>
<feature type="region of interest" description="Disordered" evidence="6">
    <location>
        <begin position="598"/>
        <end position="635"/>
    </location>
</feature>
<feature type="compositionally biased region" description="Gly residues" evidence="6">
    <location>
        <begin position="7"/>
        <end position="16"/>
    </location>
</feature>
<sequence>MGKDGGEANGVDGGGDVSLSVEESNRLRAKLGLPPLREEKGKDSRTRDEGRSEEKKLAANKLKERIDGVKERRKLTESVFGTSTLGVEEDDEKEADAQSWVERTRIAEERRKEKIKQAREKKVATSKRLKRSSGKELAGVQIKHSLGTLGDEPIILTLADKSILDENQEGINAEEDELENVLLREAEKAKKNAELKKKDFRKQYDPGAEGDDGTMLAKYDEEMEDTVRIGDGGIIEDEKSEEQRRLEVRKRLLLAKEKIGADDDGEPKIQSDYMTVEEASKFKSSKRKKKRRKEKKLRHTNAEEDLLDELENEGTTTTADDRQRSLLTAEQRKAKLDAIRREEMKKRQDAEAIEDDDLELRETLARARRAMNQVKGEAGLLKLQEDIKNNRKDDEEQMQVESSGIVLDETSEFVRNIRKPDEGEDLVPDPDLEFDRLQNTRPADYMDENAVGEGAENSDGDAEMGDVDGKHPEENDDEGPSDIGQAKGMAAALEHFRMVGDLRNTTDQVGRAKDERLAKELIENAGPRKDVQVKLEYIDEFGREMTQREAFRRLCYVFHGKGPSRRKQEKLLRQYVEEQKNKKKGTGPDTPLESVKALKKETQSSGQAHVVLSGASAISQAPSSSNRPTKLSKGD</sequence>